<keyword evidence="2" id="KW-1185">Reference proteome</keyword>
<dbReference type="Gene3D" id="1.10.287.1060">
    <property type="entry name" value="ESAT-6-like"/>
    <property type="match status" value="1"/>
</dbReference>
<protein>
    <submittedName>
        <fullName evidence="1">WXG100 family type VII secretion target</fullName>
    </submittedName>
</protein>
<dbReference type="Proteomes" id="UP000754710">
    <property type="component" value="Unassembled WGS sequence"/>
</dbReference>
<dbReference type="InterPro" id="IPR010310">
    <property type="entry name" value="T7SS_ESAT-6-like"/>
</dbReference>
<evidence type="ECO:0000313" key="2">
    <source>
        <dbReference type="Proteomes" id="UP000754710"/>
    </source>
</evidence>
<sequence>MAHGDQKIGIDDILATADMIDRTVATLQEAQNTANTKSTDLVAGAWQTPGASQTFHTKWNEWNDGMTKMMNVGPEFSQWLRNYARDAEGLDQAYSK</sequence>
<dbReference type="InterPro" id="IPR036689">
    <property type="entry name" value="ESAT-6-like_sf"/>
</dbReference>
<dbReference type="EMBL" id="JAIEZQ010000003">
    <property type="protein sequence ID" value="MBY9076381.1"/>
    <property type="molecule type" value="Genomic_DNA"/>
</dbReference>
<dbReference type="Pfam" id="PF06013">
    <property type="entry name" value="WXG100"/>
    <property type="match status" value="1"/>
</dbReference>
<gene>
    <name evidence="1" type="ORF">K1X13_16225</name>
</gene>
<comment type="caution">
    <text evidence="1">The sequence shown here is derived from an EMBL/GenBank/DDBJ whole genome shotgun (WGS) entry which is preliminary data.</text>
</comment>
<name>A0ABS7RMX3_9ACTN</name>
<proteinExistence type="predicted"/>
<evidence type="ECO:0000313" key="1">
    <source>
        <dbReference type="EMBL" id="MBY9076381.1"/>
    </source>
</evidence>
<dbReference type="RefSeq" id="WP_221026191.1">
    <property type="nucleotide sequence ID" value="NZ_JAIEZQ010000003.1"/>
</dbReference>
<dbReference type="SUPFAM" id="SSF140453">
    <property type="entry name" value="EsxAB dimer-like"/>
    <property type="match status" value="1"/>
</dbReference>
<organism evidence="1 2">
    <name type="scientific">Nocardioides jiangsuensis</name>
    <dbReference type="NCBI Taxonomy" id="2866161"/>
    <lineage>
        <taxon>Bacteria</taxon>
        <taxon>Bacillati</taxon>
        <taxon>Actinomycetota</taxon>
        <taxon>Actinomycetes</taxon>
        <taxon>Propionibacteriales</taxon>
        <taxon>Nocardioidaceae</taxon>
        <taxon>Nocardioides</taxon>
    </lineage>
</organism>
<reference evidence="1 2" key="1">
    <citation type="submission" date="2021-08" db="EMBL/GenBank/DDBJ databases">
        <title>Nocardioides bacterium WL0053 sp. nov., isolated from the sediment.</title>
        <authorList>
            <person name="Wang L."/>
            <person name="Zhang D."/>
            <person name="Zhang A."/>
        </authorList>
    </citation>
    <scope>NUCLEOTIDE SEQUENCE [LARGE SCALE GENOMIC DNA]</scope>
    <source>
        <strain evidence="1 2">WL0053</strain>
    </source>
</reference>
<accession>A0ABS7RMX3</accession>